<sequence>MITERVEAPTDFVDQLAVVTRAIVGKPLDGHLVEQLNRDFPADELWFARTRELCEQGCQDGWLCAREAGGIRFGRPVKPSSATAGMSVDVVDMKNVAGPRHAHPNGEIDLVMPLEGPAEFDGCAAGWKVYGPNTVHEPTVAGGRALVLYLLPDGAIDFASSAG</sequence>
<dbReference type="InterPro" id="IPR032345">
    <property type="entry name" value="PnbB"/>
</dbReference>
<evidence type="ECO:0000313" key="1">
    <source>
        <dbReference type="EMBL" id="MBH5323435.1"/>
    </source>
</evidence>
<dbReference type="RefSeq" id="WP_197922350.1">
    <property type="nucleotide sequence ID" value="NZ_CAWPTA010000009.1"/>
</dbReference>
<reference evidence="1 2" key="1">
    <citation type="submission" date="2020-11" db="EMBL/GenBank/DDBJ databases">
        <title>Erythrobacter sediminis sp. nov., a marine bacterium from a tidal flat of Garorim Bay.</title>
        <authorList>
            <person name="Kim D."/>
            <person name="Yoo Y."/>
            <person name="Kim J.-J."/>
        </authorList>
    </citation>
    <scope>NUCLEOTIDE SEQUENCE [LARGE SCALE GENOMIC DNA]</scope>
    <source>
        <strain evidence="1 2">JGD-13</strain>
    </source>
</reference>
<dbReference type="Proteomes" id="UP000602442">
    <property type="component" value="Unassembled WGS sequence"/>
</dbReference>
<evidence type="ECO:0000313" key="2">
    <source>
        <dbReference type="Proteomes" id="UP000602442"/>
    </source>
</evidence>
<comment type="caution">
    <text evidence="1">The sequence shown here is derived from an EMBL/GenBank/DDBJ whole genome shotgun (WGS) entry which is preliminary data.</text>
</comment>
<dbReference type="Pfam" id="PF16155">
    <property type="entry name" value="PnbB"/>
    <property type="match status" value="1"/>
</dbReference>
<organism evidence="1 2">
    <name type="scientific">Aurantiacibacter sediminis</name>
    <dbReference type="NCBI Taxonomy" id="2793064"/>
    <lineage>
        <taxon>Bacteria</taxon>
        <taxon>Pseudomonadati</taxon>
        <taxon>Pseudomonadota</taxon>
        <taxon>Alphaproteobacteria</taxon>
        <taxon>Sphingomonadales</taxon>
        <taxon>Erythrobacteraceae</taxon>
        <taxon>Aurantiacibacter</taxon>
    </lineage>
</organism>
<accession>A0ABS0N6Q2</accession>
<name>A0ABS0N6Q2_9SPHN</name>
<keyword evidence="2" id="KW-1185">Reference proteome</keyword>
<gene>
    <name evidence="1" type="ORF">I5L03_12670</name>
</gene>
<proteinExistence type="predicted"/>
<protein>
    <submittedName>
        <fullName evidence="1">DUF4863 family protein</fullName>
    </submittedName>
</protein>
<dbReference type="EMBL" id="JAEANY010000004">
    <property type="protein sequence ID" value="MBH5323435.1"/>
    <property type="molecule type" value="Genomic_DNA"/>
</dbReference>